<proteinExistence type="predicted"/>
<comment type="caution">
    <text evidence="1">The sequence shown here is derived from an EMBL/GenBank/DDBJ whole genome shotgun (WGS) entry which is preliminary data.</text>
</comment>
<keyword evidence="2" id="KW-1185">Reference proteome</keyword>
<evidence type="ECO:0000313" key="2">
    <source>
        <dbReference type="Proteomes" id="UP001583172"/>
    </source>
</evidence>
<accession>A0ABR3VKV7</accession>
<sequence length="189" mass="21588">MGCAESKPQESASSQPLLSTFPADLDLTTCTSFPMGHPFQAAGPSQLSSQHERLILELLPFKDSRQFHEWLTSIYVRGAWDEFVRDFLSRNPLAPEPDKARTAQKAKEAISSRKPQYLMYHPDKTGWTAEDHHIRFIVMVVLDNMLKELWSESEWKKRGIEIAKATYEVMAFLRATAFSPDANPPRYEA</sequence>
<reference evidence="1 2" key="1">
    <citation type="journal article" date="2024" name="Commun. Biol.">
        <title>Comparative genomic analysis of thermophilic fungi reveals convergent evolutionary adaptations and gene losses.</title>
        <authorList>
            <person name="Steindorff A.S."/>
            <person name="Aguilar-Pontes M.V."/>
            <person name="Robinson A.J."/>
            <person name="Andreopoulos B."/>
            <person name="LaButti K."/>
            <person name="Kuo A."/>
            <person name="Mondo S."/>
            <person name="Riley R."/>
            <person name="Otillar R."/>
            <person name="Haridas S."/>
            <person name="Lipzen A."/>
            <person name="Grimwood J."/>
            <person name="Schmutz J."/>
            <person name="Clum A."/>
            <person name="Reid I.D."/>
            <person name="Moisan M.C."/>
            <person name="Butler G."/>
            <person name="Nguyen T.T.M."/>
            <person name="Dewar K."/>
            <person name="Conant G."/>
            <person name="Drula E."/>
            <person name="Henrissat B."/>
            <person name="Hansel C."/>
            <person name="Singer S."/>
            <person name="Hutchinson M.I."/>
            <person name="de Vries R.P."/>
            <person name="Natvig D.O."/>
            <person name="Powell A.J."/>
            <person name="Tsang A."/>
            <person name="Grigoriev I.V."/>
        </authorList>
    </citation>
    <scope>NUCLEOTIDE SEQUENCE [LARGE SCALE GENOMIC DNA]</scope>
    <source>
        <strain evidence="1 2">CBS 620.91</strain>
    </source>
</reference>
<name>A0ABR3VKV7_HUMIN</name>
<dbReference type="EMBL" id="JAZGSY010000057">
    <property type="protein sequence ID" value="KAL1841998.1"/>
    <property type="molecule type" value="Genomic_DNA"/>
</dbReference>
<protein>
    <submittedName>
        <fullName evidence="1">Uncharacterized protein</fullName>
    </submittedName>
</protein>
<evidence type="ECO:0000313" key="1">
    <source>
        <dbReference type="EMBL" id="KAL1841998.1"/>
    </source>
</evidence>
<organism evidence="1 2">
    <name type="scientific">Humicola insolens</name>
    <name type="common">Soft-rot fungus</name>
    <dbReference type="NCBI Taxonomy" id="85995"/>
    <lineage>
        <taxon>Eukaryota</taxon>
        <taxon>Fungi</taxon>
        <taxon>Dikarya</taxon>
        <taxon>Ascomycota</taxon>
        <taxon>Pezizomycotina</taxon>
        <taxon>Sordariomycetes</taxon>
        <taxon>Sordariomycetidae</taxon>
        <taxon>Sordariales</taxon>
        <taxon>Chaetomiaceae</taxon>
        <taxon>Mycothermus</taxon>
    </lineage>
</organism>
<gene>
    <name evidence="1" type="ORF">VTJ49DRAFT_6241</name>
</gene>
<dbReference type="Proteomes" id="UP001583172">
    <property type="component" value="Unassembled WGS sequence"/>
</dbReference>